<gene>
    <name evidence="2" type="ORF">DQ392_18905</name>
</gene>
<dbReference type="SUPFAM" id="SSF52540">
    <property type="entry name" value="P-loop containing nucleoside triphosphate hydrolases"/>
    <property type="match status" value="1"/>
</dbReference>
<evidence type="ECO:0000313" key="2">
    <source>
        <dbReference type="EMBL" id="RCG17115.1"/>
    </source>
</evidence>
<dbReference type="PANTHER" id="PTHR47691">
    <property type="entry name" value="REGULATOR-RELATED"/>
    <property type="match status" value="1"/>
</dbReference>
<dbReference type="AlphaFoldDB" id="A0A367EHK0"/>
<evidence type="ECO:0008006" key="4">
    <source>
        <dbReference type="Google" id="ProtNLM"/>
    </source>
</evidence>
<feature type="compositionally biased region" description="Basic residues" evidence="1">
    <location>
        <begin position="164"/>
        <end position="175"/>
    </location>
</feature>
<reference evidence="2 3" key="1">
    <citation type="submission" date="2018-06" db="EMBL/GenBank/DDBJ databases">
        <title>Streptomyces reniochalinae sp. nov. and Streptomyces diacarnus sp. nov. from marine sponges.</title>
        <authorList>
            <person name="Li L."/>
        </authorList>
    </citation>
    <scope>NUCLEOTIDE SEQUENCE [LARGE SCALE GENOMIC DNA]</scope>
    <source>
        <strain evidence="2 3">LHW50302</strain>
    </source>
</reference>
<dbReference type="OrthoDB" id="499349at2"/>
<keyword evidence="3" id="KW-1185">Reference proteome</keyword>
<name>A0A367EHK0_9ACTN</name>
<feature type="region of interest" description="Disordered" evidence="1">
    <location>
        <begin position="152"/>
        <end position="179"/>
    </location>
</feature>
<dbReference type="RefSeq" id="WP_114016807.1">
    <property type="nucleotide sequence ID" value="NZ_QOIM01000037.1"/>
</dbReference>
<proteinExistence type="predicted"/>
<evidence type="ECO:0000313" key="3">
    <source>
        <dbReference type="Proteomes" id="UP000253507"/>
    </source>
</evidence>
<evidence type="ECO:0000256" key="1">
    <source>
        <dbReference type="SAM" id="MobiDB-lite"/>
    </source>
</evidence>
<comment type="caution">
    <text evidence="2">The sequence shown here is derived from an EMBL/GenBank/DDBJ whole genome shotgun (WGS) entry which is preliminary data.</text>
</comment>
<sequence length="285" mass="30411">MAAAREELLAATVADALGLSDHTSRMPLDAVCAWVAERPVLLVLDSCEHLVPQCRHLIERMLAACPGLRVLTTSREALGVAGETVLTVPPLETATDAVTLFAQRAEAVGAPVRDDAQQRLAARLCARLEGVPLALELAAAQLRHHGLAETTARARSGLDLPHAPPHRPGRTRRRDTRGTCWTPSAASATAFGLALGLELLAASWAERGAPRHAALAYGAGAQHWEIVGHHQRGTPEVAPLRKRGQAAARSRLGTTEYAALFERALRADRDHVVAWATTPDPAPHL</sequence>
<dbReference type="PANTHER" id="PTHR47691:SF3">
    <property type="entry name" value="HTH-TYPE TRANSCRIPTIONAL REGULATOR RV0890C-RELATED"/>
    <property type="match status" value="1"/>
</dbReference>
<dbReference type="Proteomes" id="UP000253507">
    <property type="component" value="Unassembled WGS sequence"/>
</dbReference>
<protein>
    <recommendedName>
        <fullName evidence="4">NB-ARC domain-containing protein</fullName>
    </recommendedName>
</protein>
<dbReference type="EMBL" id="QOIM01000037">
    <property type="protein sequence ID" value="RCG17115.1"/>
    <property type="molecule type" value="Genomic_DNA"/>
</dbReference>
<organism evidence="2 3">
    <name type="scientific">Streptomyces reniochalinae</name>
    <dbReference type="NCBI Taxonomy" id="2250578"/>
    <lineage>
        <taxon>Bacteria</taxon>
        <taxon>Bacillati</taxon>
        <taxon>Actinomycetota</taxon>
        <taxon>Actinomycetes</taxon>
        <taxon>Kitasatosporales</taxon>
        <taxon>Streptomycetaceae</taxon>
        <taxon>Streptomyces</taxon>
    </lineage>
</organism>
<accession>A0A367EHK0</accession>
<dbReference type="InterPro" id="IPR027417">
    <property type="entry name" value="P-loop_NTPase"/>
</dbReference>